<evidence type="ECO:0008006" key="2">
    <source>
        <dbReference type="Google" id="ProtNLM"/>
    </source>
</evidence>
<dbReference type="AlphaFoldDB" id="A0AA49GC35"/>
<sequence>MKTYFNLIVLTLLSFQLLSQEFPSLKSQNRAINNYFTIKYKVVDFKNSLHIKDYKTSEFQLENGFDYYLNKLIYISFGIKGGVILGIPYKNRLQAYFNSGNVSGLDTFLKYYDEIDFIDQSLAITRYFIGVQPQLGFNITEKWKILAGTELRYFFQHFFERRTFDGTHVIDEGVNFNLLGTIGLNYLLNEQLSIGLNYDRGLSYLRRILIINSGGNGPYTSSVRYHSLGLNLKYCF</sequence>
<reference evidence="1" key="1">
    <citation type="submission" date="2023-08" db="EMBL/GenBank/DDBJ databases">
        <title>Comparative genomics and taxonomic characterization of three novel marine species of genus Marivirga.</title>
        <authorList>
            <person name="Muhammad N."/>
            <person name="Kim S.-G."/>
        </authorList>
    </citation>
    <scope>NUCLEOTIDE SEQUENCE</scope>
    <source>
        <strain evidence="1">BKB1-2</strain>
    </source>
</reference>
<evidence type="ECO:0000313" key="1">
    <source>
        <dbReference type="EMBL" id="WKK80151.1"/>
    </source>
</evidence>
<dbReference type="SUPFAM" id="SSF56935">
    <property type="entry name" value="Porins"/>
    <property type="match status" value="1"/>
</dbReference>
<gene>
    <name evidence="1" type="ORF">QYS47_23615</name>
</gene>
<dbReference type="KEGG" id="marp:QYS47_23615"/>
<dbReference type="RefSeq" id="WP_302124461.1">
    <property type="nucleotide sequence ID" value="NZ_CP129968.2"/>
</dbReference>
<protein>
    <recommendedName>
        <fullName evidence="2">Outer membrane protein beta-barrel domain-containing protein</fullName>
    </recommendedName>
</protein>
<name>A0AA49GC35_9BACT</name>
<accession>A0AA49GC35</accession>
<proteinExistence type="predicted"/>
<dbReference type="EMBL" id="CP129968">
    <property type="protein sequence ID" value="WKK80151.1"/>
    <property type="molecule type" value="Genomic_DNA"/>
</dbReference>
<dbReference type="Proteomes" id="UP001232019">
    <property type="component" value="Chromosome"/>
</dbReference>
<organism evidence="1">
    <name type="scientific">Marivirga arenosa</name>
    <dbReference type="NCBI Taxonomy" id="3059076"/>
    <lineage>
        <taxon>Bacteria</taxon>
        <taxon>Pseudomonadati</taxon>
        <taxon>Bacteroidota</taxon>
        <taxon>Cytophagia</taxon>
        <taxon>Cytophagales</taxon>
        <taxon>Marivirgaceae</taxon>
        <taxon>Marivirga</taxon>
    </lineage>
</organism>